<dbReference type="RefSeq" id="WP_356957856.1">
    <property type="nucleotide sequence ID" value="NZ_JBEYBD010000011.1"/>
</dbReference>
<dbReference type="Proteomes" id="UP001550628">
    <property type="component" value="Unassembled WGS sequence"/>
</dbReference>
<name>A0ABV2WRB7_9NOCA</name>
<organism evidence="1 2">
    <name type="scientific">Nocardia rhamnosiphila</name>
    <dbReference type="NCBI Taxonomy" id="426716"/>
    <lineage>
        <taxon>Bacteria</taxon>
        <taxon>Bacillati</taxon>
        <taxon>Actinomycetota</taxon>
        <taxon>Actinomycetes</taxon>
        <taxon>Mycobacteriales</taxon>
        <taxon>Nocardiaceae</taxon>
        <taxon>Nocardia</taxon>
    </lineage>
</organism>
<evidence type="ECO:0000313" key="2">
    <source>
        <dbReference type="Proteomes" id="UP001550628"/>
    </source>
</evidence>
<proteinExistence type="predicted"/>
<reference evidence="1 2" key="1">
    <citation type="submission" date="2024-06" db="EMBL/GenBank/DDBJ databases">
        <title>The Natural Products Discovery Center: Release of the First 8490 Sequenced Strains for Exploring Actinobacteria Biosynthetic Diversity.</title>
        <authorList>
            <person name="Kalkreuter E."/>
            <person name="Kautsar S.A."/>
            <person name="Yang D."/>
            <person name="Bader C.D."/>
            <person name="Teijaro C.N."/>
            <person name="Fluegel L."/>
            <person name="Davis C.M."/>
            <person name="Simpson J.R."/>
            <person name="Lauterbach L."/>
            <person name="Steele A.D."/>
            <person name="Gui C."/>
            <person name="Meng S."/>
            <person name="Li G."/>
            <person name="Viehrig K."/>
            <person name="Ye F."/>
            <person name="Su P."/>
            <person name="Kiefer A.F."/>
            <person name="Nichols A."/>
            <person name="Cepeda A.J."/>
            <person name="Yan W."/>
            <person name="Fan B."/>
            <person name="Jiang Y."/>
            <person name="Adhikari A."/>
            <person name="Zheng C.-J."/>
            <person name="Schuster L."/>
            <person name="Cowan T.M."/>
            <person name="Smanski M.J."/>
            <person name="Chevrette M.G."/>
            <person name="De Carvalho L.P.S."/>
            <person name="Shen B."/>
        </authorList>
    </citation>
    <scope>NUCLEOTIDE SEQUENCE [LARGE SCALE GENOMIC DNA]</scope>
    <source>
        <strain evidence="1 2">NPDC019708</strain>
    </source>
</reference>
<sequence>MAADESTDSPHAHVYAVAHIDNVHHFKMEHLTAHLSTAYEEKK</sequence>
<gene>
    <name evidence="1" type="ORF">ABZ510_16300</name>
</gene>
<keyword evidence="2" id="KW-1185">Reference proteome</keyword>
<comment type="caution">
    <text evidence="1">The sequence shown here is derived from an EMBL/GenBank/DDBJ whole genome shotgun (WGS) entry which is preliminary data.</text>
</comment>
<dbReference type="EMBL" id="JBEYBF010000010">
    <property type="protein sequence ID" value="MEU1953420.1"/>
    <property type="molecule type" value="Genomic_DNA"/>
</dbReference>
<accession>A0ABV2WRB7</accession>
<evidence type="ECO:0000313" key="1">
    <source>
        <dbReference type="EMBL" id="MEU1953420.1"/>
    </source>
</evidence>
<protein>
    <submittedName>
        <fullName evidence="1">Uncharacterized protein</fullName>
    </submittedName>
</protein>